<dbReference type="AlphaFoldDB" id="A0A8B3DBU6"/>
<dbReference type="InterPro" id="IPR027385">
    <property type="entry name" value="Beta-barrel_OMP"/>
</dbReference>
<proteinExistence type="predicted"/>
<protein>
    <submittedName>
        <fullName evidence="4">Porin family protein</fullName>
    </submittedName>
</protein>
<dbReference type="InterPro" id="IPR011250">
    <property type="entry name" value="OMP/PagP_B-barrel"/>
</dbReference>
<dbReference type="RefSeq" id="WP_009696165.1">
    <property type="nucleotide sequence ID" value="NZ_BJKR01000015.1"/>
</dbReference>
<gene>
    <name evidence="4" type="ORF">DS957_021095</name>
</gene>
<accession>A0A8B3DBU6</accession>
<dbReference type="Proteomes" id="UP000253437">
    <property type="component" value="Unassembled WGS sequence"/>
</dbReference>
<organism evidence="4 5">
    <name type="scientific">Vibrio harveyi</name>
    <name type="common">Beneckea harveyi</name>
    <dbReference type="NCBI Taxonomy" id="669"/>
    <lineage>
        <taxon>Bacteria</taxon>
        <taxon>Pseudomonadati</taxon>
        <taxon>Pseudomonadota</taxon>
        <taxon>Gammaproteobacteria</taxon>
        <taxon>Vibrionales</taxon>
        <taxon>Vibrionaceae</taxon>
        <taxon>Vibrio</taxon>
    </lineage>
</organism>
<feature type="signal peptide" evidence="2">
    <location>
        <begin position="1"/>
        <end position="17"/>
    </location>
</feature>
<dbReference type="SUPFAM" id="SSF56925">
    <property type="entry name" value="OMPA-like"/>
    <property type="match status" value="1"/>
</dbReference>
<comment type="caution">
    <text evidence="4">The sequence shown here is derived from an EMBL/GenBank/DDBJ whole genome shotgun (WGS) entry which is preliminary data.</text>
</comment>
<reference evidence="4 5" key="1">
    <citation type="submission" date="2018-08" db="EMBL/GenBank/DDBJ databases">
        <title>Vibrio harveyi strains pathogenic to white snook Centropomus viridis Lockington (1877) and potential probiotic bacteria.</title>
        <authorList>
            <person name="Soto-Rodriguez S."/>
            <person name="Gomez-Gil B."/>
            <person name="Lozano-Olvera R."/>
        </authorList>
    </citation>
    <scope>NUCLEOTIDE SEQUENCE [LARGE SCALE GENOMIC DNA]</scope>
    <source>
        <strain evidence="4 5">CAIM 1508</strain>
    </source>
</reference>
<keyword evidence="1 2" id="KW-0732">Signal</keyword>
<feature type="chain" id="PRO_5032663831" evidence="2">
    <location>
        <begin position="18"/>
        <end position="205"/>
    </location>
</feature>
<dbReference type="Gene3D" id="2.40.160.20">
    <property type="match status" value="1"/>
</dbReference>
<name>A0A8B3DBU6_VIBHA</name>
<evidence type="ECO:0000259" key="3">
    <source>
        <dbReference type="Pfam" id="PF13505"/>
    </source>
</evidence>
<evidence type="ECO:0000256" key="1">
    <source>
        <dbReference type="ARBA" id="ARBA00022729"/>
    </source>
</evidence>
<dbReference type="Pfam" id="PF13505">
    <property type="entry name" value="OMP_b-brl"/>
    <property type="match status" value="1"/>
</dbReference>
<evidence type="ECO:0000313" key="5">
    <source>
        <dbReference type="Proteomes" id="UP000253437"/>
    </source>
</evidence>
<sequence>MKKTLLLTALVSSFASAHDVSGFYLGAGVGSTDFDDAGFMNDVSHQLALQSGRSVPLTSDTDGSAYKLIAGYQINRIIAIEAQYTKYADTDVKVHNISALKLSHDTFTVAANVGYTFNNGLRPFATLGLGSISYEVKENITGKNYNHKDDGGTVRLGIGLEYAPVMLGGLAFRAGYEVDHYTLETPIKDYDQSIGSWYVGSTYKF</sequence>
<feature type="domain" description="Outer membrane protein beta-barrel" evidence="3">
    <location>
        <begin position="5"/>
        <end position="205"/>
    </location>
</feature>
<dbReference type="EMBL" id="QOUW02000110">
    <property type="protein sequence ID" value="RIW07169.1"/>
    <property type="molecule type" value="Genomic_DNA"/>
</dbReference>
<evidence type="ECO:0000313" key="4">
    <source>
        <dbReference type="EMBL" id="RIW07169.1"/>
    </source>
</evidence>
<evidence type="ECO:0000256" key="2">
    <source>
        <dbReference type="SAM" id="SignalP"/>
    </source>
</evidence>